<keyword evidence="5" id="KW-0813">Transport</keyword>
<evidence type="ECO:0000256" key="4">
    <source>
        <dbReference type="ARBA" id="ARBA00022786"/>
    </source>
</evidence>
<dbReference type="PANTHER" id="PTHR14957">
    <property type="entry name" value="UBIQUITIN-LIKE-CONJUGATING ENZYME ATG10"/>
    <property type="match status" value="1"/>
</dbReference>
<dbReference type="GO" id="GO:0061651">
    <property type="term" value="F:Atg12 conjugating enzyme activity"/>
    <property type="evidence" value="ECO:0007669"/>
    <property type="project" value="TreeGrafter"/>
</dbReference>
<dbReference type="GO" id="GO:0000422">
    <property type="term" value="P:autophagy of mitochondrion"/>
    <property type="evidence" value="ECO:0007669"/>
    <property type="project" value="TreeGrafter"/>
</dbReference>
<organism evidence="8 9">
    <name type="scientific">Rhizoctonia solani</name>
    <dbReference type="NCBI Taxonomy" id="456999"/>
    <lineage>
        <taxon>Eukaryota</taxon>
        <taxon>Fungi</taxon>
        <taxon>Dikarya</taxon>
        <taxon>Basidiomycota</taxon>
        <taxon>Agaricomycotina</taxon>
        <taxon>Agaricomycetes</taxon>
        <taxon>Cantharellales</taxon>
        <taxon>Ceratobasidiaceae</taxon>
        <taxon>Rhizoctonia</taxon>
    </lineage>
</organism>
<keyword evidence="6" id="KW-0072">Autophagy</keyword>
<keyword evidence="5" id="KW-0653">Protein transport</keyword>
<dbReference type="InterPro" id="IPR007135">
    <property type="entry name" value="Atg3/Atg10"/>
</dbReference>
<evidence type="ECO:0000256" key="7">
    <source>
        <dbReference type="ARBA" id="ARBA00029833"/>
    </source>
</evidence>
<dbReference type="Gene3D" id="3.30.1460.50">
    <property type="match status" value="1"/>
</dbReference>
<evidence type="ECO:0000256" key="3">
    <source>
        <dbReference type="ARBA" id="ARBA00022679"/>
    </source>
</evidence>
<dbReference type="AlphaFoldDB" id="A0A0K6G5R7"/>
<dbReference type="GO" id="GO:0015031">
    <property type="term" value="P:protein transport"/>
    <property type="evidence" value="ECO:0007669"/>
    <property type="project" value="UniProtKB-KW"/>
</dbReference>
<evidence type="ECO:0000256" key="6">
    <source>
        <dbReference type="ARBA" id="ARBA00023006"/>
    </source>
</evidence>
<dbReference type="Pfam" id="PF03987">
    <property type="entry name" value="Autophagy_act_C"/>
    <property type="match status" value="1"/>
</dbReference>
<evidence type="ECO:0000256" key="5">
    <source>
        <dbReference type="ARBA" id="ARBA00022927"/>
    </source>
</evidence>
<dbReference type="GO" id="GO:0005829">
    <property type="term" value="C:cytosol"/>
    <property type="evidence" value="ECO:0007669"/>
    <property type="project" value="TreeGrafter"/>
</dbReference>
<evidence type="ECO:0000256" key="2">
    <source>
        <dbReference type="ARBA" id="ARBA00021099"/>
    </source>
</evidence>
<keyword evidence="9" id="KW-1185">Reference proteome</keyword>
<evidence type="ECO:0000313" key="9">
    <source>
        <dbReference type="Proteomes" id="UP000044841"/>
    </source>
</evidence>
<keyword evidence="3" id="KW-0808">Transferase</keyword>
<protein>
    <recommendedName>
        <fullName evidence="2">Ubiquitin-like-conjugating enzyme ATG10</fullName>
    </recommendedName>
    <alternativeName>
        <fullName evidence="7">Autophagy-related protein 10</fullName>
    </alternativeName>
</protein>
<dbReference type="Proteomes" id="UP000044841">
    <property type="component" value="Unassembled WGS sequence"/>
</dbReference>
<sequence>MEPPATLSRDEFNRACQVFLREPLQRSGGENSLYVSFGTWTWTKHNSIPNWGYLARSSSSKAFKLGSGAQEVTLLEDHDELTEDDDGSCAPTNEDEAERVYFHESIVWHPTYMVPAYYFQAADASGSPVSVTRVINTARFRGRTFSDMADKVTEYGIQPTRTADAQFPLLSNGDHPITGAPHWYFHPCETSAAVREILSQTLNISWDPRSDGCLLHWFKAWLAVLTTAIDLNK</sequence>
<keyword evidence="4" id="KW-0833">Ubl conjugation pathway</keyword>
<gene>
    <name evidence="8" type="ORF">RSOLAG22IIIB_01370</name>
</gene>
<dbReference type="PANTHER" id="PTHR14957:SF1">
    <property type="entry name" value="UBIQUITIN-LIKE-CONJUGATING ENZYME ATG10"/>
    <property type="match status" value="1"/>
</dbReference>
<comment type="similarity">
    <text evidence="1">Belongs to the ATG10 family.</text>
</comment>
<name>A0A0K6G5R7_9AGAM</name>
<dbReference type="GO" id="GO:0032446">
    <property type="term" value="P:protein modification by small protein conjugation"/>
    <property type="evidence" value="ECO:0007669"/>
    <property type="project" value="TreeGrafter"/>
</dbReference>
<dbReference type="EMBL" id="CYGV01001400">
    <property type="protein sequence ID" value="CUA73851.1"/>
    <property type="molecule type" value="Genomic_DNA"/>
</dbReference>
<accession>A0A0K6G5R7</accession>
<proteinExistence type="inferred from homology"/>
<evidence type="ECO:0000256" key="1">
    <source>
        <dbReference type="ARBA" id="ARBA00005696"/>
    </source>
</evidence>
<evidence type="ECO:0000313" key="8">
    <source>
        <dbReference type="EMBL" id="CUA73851.1"/>
    </source>
</evidence>
<dbReference type="GO" id="GO:0000045">
    <property type="term" value="P:autophagosome assembly"/>
    <property type="evidence" value="ECO:0007669"/>
    <property type="project" value="TreeGrafter"/>
</dbReference>
<reference evidence="8 9" key="1">
    <citation type="submission" date="2015-07" db="EMBL/GenBank/DDBJ databases">
        <authorList>
            <person name="Noorani M."/>
        </authorList>
    </citation>
    <scope>NUCLEOTIDE SEQUENCE [LARGE SCALE GENOMIC DNA]</scope>
    <source>
        <strain evidence="8">BBA 69670</strain>
    </source>
</reference>